<keyword evidence="3" id="KW-1185">Reference proteome</keyword>
<feature type="compositionally biased region" description="Low complexity" evidence="1">
    <location>
        <begin position="88"/>
        <end position="106"/>
    </location>
</feature>
<feature type="region of interest" description="Disordered" evidence="1">
    <location>
        <begin position="87"/>
        <end position="106"/>
    </location>
</feature>
<dbReference type="AlphaFoldDB" id="A0A835A0T0"/>
<evidence type="ECO:0000256" key="1">
    <source>
        <dbReference type="SAM" id="MobiDB-lite"/>
    </source>
</evidence>
<accession>A0A835A0T0</accession>
<sequence>MAAQENTWLKQLMEDLHQPTEYQSRRHHVRYGDNGQQPHVLMDPYPEQGHTIRSSTCVHLTVVATPATAPLLASLLAAHHDAVRARWSSHSSTTQTSQRPSSPAQSQVARFFTRYAVAGIRTHDLPLAQPAVLMSPQRSRFQPPIGCVEQQRSRFQPSPLITYGWWLEPAVMRATQTNRLSRIHQTPLTFAATTPAMAMTATKRPTAPARDGPNMQEKAIMYFEQGQIRRYAMETSLEPDGGAWRTGDGGRKRGLALSGGGGVAKAAEAAEARGRWWWQGQLACVLNMV</sequence>
<name>A0A835A0T0_9POAL</name>
<dbReference type="EMBL" id="JACEFO010002724">
    <property type="protein sequence ID" value="KAF8650491.1"/>
    <property type="molecule type" value="Genomic_DNA"/>
</dbReference>
<organism evidence="2 3">
    <name type="scientific">Digitaria exilis</name>
    <dbReference type="NCBI Taxonomy" id="1010633"/>
    <lineage>
        <taxon>Eukaryota</taxon>
        <taxon>Viridiplantae</taxon>
        <taxon>Streptophyta</taxon>
        <taxon>Embryophyta</taxon>
        <taxon>Tracheophyta</taxon>
        <taxon>Spermatophyta</taxon>
        <taxon>Magnoliopsida</taxon>
        <taxon>Liliopsida</taxon>
        <taxon>Poales</taxon>
        <taxon>Poaceae</taxon>
        <taxon>PACMAD clade</taxon>
        <taxon>Panicoideae</taxon>
        <taxon>Panicodae</taxon>
        <taxon>Paniceae</taxon>
        <taxon>Anthephorinae</taxon>
        <taxon>Digitaria</taxon>
    </lineage>
</organism>
<gene>
    <name evidence="2" type="ORF">HU200_063856</name>
</gene>
<dbReference type="Proteomes" id="UP000636709">
    <property type="component" value="Unassembled WGS sequence"/>
</dbReference>
<comment type="caution">
    <text evidence="2">The sequence shown here is derived from an EMBL/GenBank/DDBJ whole genome shotgun (WGS) entry which is preliminary data.</text>
</comment>
<reference evidence="2" key="1">
    <citation type="submission" date="2020-07" db="EMBL/GenBank/DDBJ databases">
        <title>Genome sequence and genetic diversity analysis of an under-domesticated orphan crop, white fonio (Digitaria exilis).</title>
        <authorList>
            <person name="Bennetzen J.L."/>
            <person name="Chen S."/>
            <person name="Ma X."/>
            <person name="Wang X."/>
            <person name="Yssel A.E.J."/>
            <person name="Chaluvadi S.R."/>
            <person name="Johnson M."/>
            <person name="Gangashetty P."/>
            <person name="Hamidou F."/>
            <person name="Sanogo M.D."/>
            <person name="Zwaenepoel A."/>
            <person name="Wallace J."/>
            <person name="Van De Peer Y."/>
            <person name="Van Deynze A."/>
        </authorList>
    </citation>
    <scope>NUCLEOTIDE SEQUENCE</scope>
    <source>
        <tissue evidence="2">Leaves</tissue>
    </source>
</reference>
<evidence type="ECO:0000313" key="3">
    <source>
        <dbReference type="Proteomes" id="UP000636709"/>
    </source>
</evidence>
<evidence type="ECO:0000313" key="2">
    <source>
        <dbReference type="EMBL" id="KAF8650491.1"/>
    </source>
</evidence>
<proteinExistence type="predicted"/>
<protein>
    <submittedName>
        <fullName evidence="2">Uncharacterized protein</fullName>
    </submittedName>
</protein>